<dbReference type="SMART" id="SM00388">
    <property type="entry name" value="HisKA"/>
    <property type="match status" value="1"/>
</dbReference>
<dbReference type="GO" id="GO:0016020">
    <property type="term" value="C:membrane"/>
    <property type="evidence" value="ECO:0007669"/>
    <property type="project" value="UniProtKB-SubCell"/>
</dbReference>
<keyword evidence="5" id="KW-0808">Transferase</keyword>
<keyword evidence="4" id="KW-0597">Phosphoprotein</keyword>
<evidence type="ECO:0000256" key="7">
    <source>
        <dbReference type="SAM" id="Phobius"/>
    </source>
</evidence>
<name>A0A2G1VY72_9BACT</name>
<gene>
    <name evidence="10" type="ORF">CEE69_29570</name>
</gene>
<dbReference type="InterPro" id="IPR036890">
    <property type="entry name" value="HATPase_C_sf"/>
</dbReference>
<dbReference type="SUPFAM" id="SSF47384">
    <property type="entry name" value="Homodimeric domain of signal transducing histidine kinase"/>
    <property type="match status" value="1"/>
</dbReference>
<dbReference type="PROSITE" id="PS50109">
    <property type="entry name" value="HIS_KIN"/>
    <property type="match status" value="1"/>
</dbReference>
<dbReference type="Gene3D" id="3.30.565.10">
    <property type="entry name" value="Histidine kinase-like ATPase, C-terminal domain"/>
    <property type="match status" value="1"/>
</dbReference>
<dbReference type="PANTHER" id="PTHR42878">
    <property type="entry name" value="TWO-COMPONENT HISTIDINE KINASE"/>
    <property type="match status" value="1"/>
</dbReference>
<evidence type="ECO:0000256" key="3">
    <source>
        <dbReference type="ARBA" id="ARBA00012438"/>
    </source>
</evidence>
<keyword evidence="7" id="KW-0812">Transmembrane</keyword>
<evidence type="ECO:0000256" key="1">
    <source>
        <dbReference type="ARBA" id="ARBA00000085"/>
    </source>
</evidence>
<dbReference type="CDD" id="cd00082">
    <property type="entry name" value="HisKA"/>
    <property type="match status" value="1"/>
</dbReference>
<protein>
    <recommendedName>
        <fullName evidence="3">histidine kinase</fullName>
        <ecNumber evidence="3">2.7.13.3</ecNumber>
    </recommendedName>
</protein>
<feature type="domain" description="Histidine kinase" evidence="8">
    <location>
        <begin position="412"/>
        <end position="622"/>
    </location>
</feature>
<dbReference type="InterPro" id="IPR003660">
    <property type="entry name" value="HAMP_dom"/>
</dbReference>
<dbReference type="Proteomes" id="UP000225740">
    <property type="component" value="Unassembled WGS sequence"/>
</dbReference>
<dbReference type="SMART" id="SM00387">
    <property type="entry name" value="HATPase_c"/>
    <property type="match status" value="1"/>
</dbReference>
<dbReference type="OrthoDB" id="9766459at2"/>
<dbReference type="PANTHER" id="PTHR42878:SF15">
    <property type="entry name" value="BACTERIOPHYTOCHROME"/>
    <property type="match status" value="1"/>
</dbReference>
<dbReference type="InterPro" id="IPR003661">
    <property type="entry name" value="HisK_dim/P_dom"/>
</dbReference>
<dbReference type="Pfam" id="PF00512">
    <property type="entry name" value="HisKA"/>
    <property type="match status" value="1"/>
</dbReference>
<sequence>MNAMLARFVGQTLRQRIYLASACFVLLCVTSAWIGITGQSALLKSFAEYQRAENTSVAIESIDRKVQELKSRSERYLLTGASAQYRAALSLQDGLAAEIERAKGNNPAIQDTLNQMEGHLDVLNSQMKLAAEEREIRSRLVQVELPEKAERVRVAFNELRAEWMETPVEKEPQIRKHGGSRGAYVSAHRSLLEYFNHPKSESFDLATQHLERSRLICKELKDDPENQEDDVQQLIEEILASLAEFQRVGTRAFQATRGYMVYSNVVMAGEISEFSYQSSQLKTYVQEQKALNQRNREASFKRSQYLAAGAAIGAVLLAILLATTLSMAVVGPIGRLTEMFRRLAAGETMAIADESGRTDEIAQMINAARVFSDKNQETNQLLKRSESLSEELAKKADALVESNRELDNFAYIASHDLKSPLRGIQHLASWVQEDCEDILPETSQTHLAHMQSRVRSMECLLDDLLNYSRVGRLDTRPEMVDSDELVSSIVEMADNSDGCRVTWDSLPTLSTARTPLKQVLLNLITNAIKYNDKGLDGHVDVRCCEKDGWYKWEVSDNGIGIEPRFHEKVFQMYQRVAPEVSEGSGMGLAIAKKHVEHYGGEIGIQSSPGEGTTFWFTWPVQIDTVKASSNGALAADPIANVPT</sequence>
<comment type="caution">
    <text evidence="10">The sequence shown here is derived from an EMBL/GenBank/DDBJ whole genome shotgun (WGS) entry which is preliminary data.</text>
</comment>
<feature type="domain" description="HAMP" evidence="9">
    <location>
        <begin position="327"/>
        <end position="380"/>
    </location>
</feature>
<dbReference type="InterPro" id="IPR004358">
    <property type="entry name" value="Sig_transdc_His_kin-like_C"/>
</dbReference>
<dbReference type="GO" id="GO:0000155">
    <property type="term" value="F:phosphorelay sensor kinase activity"/>
    <property type="evidence" value="ECO:0007669"/>
    <property type="project" value="InterPro"/>
</dbReference>
<dbReference type="PROSITE" id="PS50885">
    <property type="entry name" value="HAMP"/>
    <property type="match status" value="1"/>
</dbReference>
<proteinExistence type="predicted"/>
<keyword evidence="11" id="KW-1185">Reference proteome</keyword>
<comment type="catalytic activity">
    <reaction evidence="1">
        <text>ATP + protein L-histidine = ADP + protein N-phospho-L-histidine.</text>
        <dbReference type="EC" id="2.7.13.3"/>
    </reaction>
</comment>
<evidence type="ECO:0000313" key="10">
    <source>
        <dbReference type="EMBL" id="PHQ31712.1"/>
    </source>
</evidence>
<dbReference type="Pfam" id="PF02518">
    <property type="entry name" value="HATPase_c"/>
    <property type="match status" value="1"/>
</dbReference>
<dbReference type="InterPro" id="IPR003594">
    <property type="entry name" value="HATPase_dom"/>
</dbReference>
<evidence type="ECO:0000259" key="8">
    <source>
        <dbReference type="PROSITE" id="PS50109"/>
    </source>
</evidence>
<evidence type="ECO:0000256" key="2">
    <source>
        <dbReference type="ARBA" id="ARBA00004370"/>
    </source>
</evidence>
<dbReference type="InterPro" id="IPR050351">
    <property type="entry name" value="BphY/WalK/GraS-like"/>
</dbReference>
<dbReference type="InterPro" id="IPR036097">
    <property type="entry name" value="HisK_dim/P_sf"/>
</dbReference>
<dbReference type="GO" id="GO:0007234">
    <property type="term" value="P:osmosensory signaling via phosphorelay pathway"/>
    <property type="evidence" value="ECO:0007669"/>
    <property type="project" value="TreeGrafter"/>
</dbReference>
<dbReference type="GO" id="GO:0030295">
    <property type="term" value="F:protein kinase activator activity"/>
    <property type="evidence" value="ECO:0007669"/>
    <property type="project" value="TreeGrafter"/>
</dbReference>
<comment type="subcellular location">
    <subcellularLocation>
        <location evidence="2">Membrane</location>
    </subcellularLocation>
</comment>
<dbReference type="Gene3D" id="6.10.340.10">
    <property type="match status" value="1"/>
</dbReference>
<keyword evidence="6" id="KW-0418">Kinase</keyword>
<dbReference type="EMBL" id="NIZW01000041">
    <property type="protein sequence ID" value="PHQ31712.1"/>
    <property type="molecule type" value="Genomic_DNA"/>
</dbReference>
<evidence type="ECO:0000256" key="6">
    <source>
        <dbReference type="ARBA" id="ARBA00022777"/>
    </source>
</evidence>
<evidence type="ECO:0000256" key="5">
    <source>
        <dbReference type="ARBA" id="ARBA00022679"/>
    </source>
</evidence>
<organism evidence="10 11">
    <name type="scientific">Rhodopirellula bahusiensis</name>
    <dbReference type="NCBI Taxonomy" id="2014065"/>
    <lineage>
        <taxon>Bacteria</taxon>
        <taxon>Pseudomonadati</taxon>
        <taxon>Planctomycetota</taxon>
        <taxon>Planctomycetia</taxon>
        <taxon>Pirellulales</taxon>
        <taxon>Pirellulaceae</taxon>
        <taxon>Rhodopirellula</taxon>
    </lineage>
</organism>
<evidence type="ECO:0000313" key="11">
    <source>
        <dbReference type="Proteomes" id="UP000225740"/>
    </source>
</evidence>
<dbReference type="InterPro" id="IPR005467">
    <property type="entry name" value="His_kinase_dom"/>
</dbReference>
<evidence type="ECO:0000259" key="9">
    <source>
        <dbReference type="PROSITE" id="PS50885"/>
    </source>
</evidence>
<evidence type="ECO:0000256" key="4">
    <source>
        <dbReference type="ARBA" id="ARBA00022553"/>
    </source>
</evidence>
<dbReference type="SUPFAM" id="SSF55874">
    <property type="entry name" value="ATPase domain of HSP90 chaperone/DNA topoisomerase II/histidine kinase"/>
    <property type="match status" value="1"/>
</dbReference>
<keyword evidence="7" id="KW-1133">Transmembrane helix</keyword>
<dbReference type="AlphaFoldDB" id="A0A2G1VY72"/>
<keyword evidence="7" id="KW-0472">Membrane</keyword>
<dbReference type="Gene3D" id="1.10.287.130">
    <property type="match status" value="1"/>
</dbReference>
<feature type="transmembrane region" description="Helical" evidence="7">
    <location>
        <begin position="305"/>
        <end position="333"/>
    </location>
</feature>
<accession>A0A2G1VY72</accession>
<dbReference type="PRINTS" id="PR00344">
    <property type="entry name" value="BCTRLSENSOR"/>
</dbReference>
<dbReference type="GO" id="GO:0000156">
    <property type="term" value="F:phosphorelay response regulator activity"/>
    <property type="evidence" value="ECO:0007669"/>
    <property type="project" value="TreeGrafter"/>
</dbReference>
<reference evidence="10 11" key="1">
    <citation type="submission" date="2017-06" db="EMBL/GenBank/DDBJ databases">
        <title>Description of Rhodopirellula bahusiensis sp. nov.</title>
        <authorList>
            <person name="Kizina J."/>
            <person name="Harder J."/>
        </authorList>
    </citation>
    <scope>NUCLEOTIDE SEQUENCE [LARGE SCALE GENOMIC DNA]</scope>
    <source>
        <strain evidence="10 11">SWK21</strain>
    </source>
</reference>
<dbReference type="EC" id="2.7.13.3" evidence="3"/>